<evidence type="ECO:0000256" key="2">
    <source>
        <dbReference type="ARBA" id="ARBA00022440"/>
    </source>
</evidence>
<protein>
    <submittedName>
        <fullName evidence="5">Archaellum component FlaD/FlaE</fullName>
    </submittedName>
</protein>
<dbReference type="InterPro" id="IPR006752">
    <property type="entry name" value="Arch_fla_DE"/>
</dbReference>
<organism evidence="5 6">
    <name type="scientific">Halobaculum gomorrense</name>
    <dbReference type="NCBI Taxonomy" id="43928"/>
    <lineage>
        <taxon>Archaea</taxon>
        <taxon>Methanobacteriati</taxon>
        <taxon>Methanobacteriota</taxon>
        <taxon>Stenosarchaea group</taxon>
        <taxon>Halobacteria</taxon>
        <taxon>Halobacteriales</taxon>
        <taxon>Haloferacaceae</taxon>
        <taxon>Halobaculum</taxon>
    </lineage>
</organism>
<dbReference type="PANTHER" id="PTHR40698">
    <property type="entry name" value="FLAGELLA-RELATED PROTEIN E-RELATED-RELATED"/>
    <property type="match status" value="1"/>
</dbReference>
<dbReference type="AlphaFoldDB" id="A0A1M5K6Z3"/>
<dbReference type="Proteomes" id="UP000184357">
    <property type="component" value="Unassembled WGS sequence"/>
</dbReference>
<dbReference type="Pfam" id="PF04659">
    <property type="entry name" value="Arch_fla_DE"/>
    <property type="match status" value="1"/>
</dbReference>
<proteinExistence type="predicted"/>
<feature type="region of interest" description="Disordered" evidence="3">
    <location>
        <begin position="1"/>
        <end position="41"/>
    </location>
</feature>
<sequence>MRTNQDMLRPSDYDPKELRALTGAAAPTHADEGPDRWTQPDDFLSRADARVRAAQVEDAFLLQAAAGGASRPYLPSLPDSVVGTQLALDWLRYLVGVGGRERAREALAFYRDVEWLDESVEDALTAYLEAFDDTDGSRLSVGHHRTSLLFVARLAALR</sequence>
<dbReference type="PANTHER" id="PTHR40698:SF2">
    <property type="entry name" value="FLAGELLA-RELATED PROTEIN C-RELATED"/>
    <property type="match status" value="1"/>
</dbReference>
<feature type="domain" description="Archaeal flagella protein FlaD/E" evidence="4">
    <location>
        <begin position="70"/>
        <end position="155"/>
    </location>
</feature>
<evidence type="ECO:0000256" key="3">
    <source>
        <dbReference type="SAM" id="MobiDB-lite"/>
    </source>
</evidence>
<evidence type="ECO:0000313" key="6">
    <source>
        <dbReference type="Proteomes" id="UP000184357"/>
    </source>
</evidence>
<evidence type="ECO:0000313" key="5">
    <source>
        <dbReference type="EMBL" id="SHG48578.1"/>
    </source>
</evidence>
<feature type="compositionally biased region" description="Basic and acidic residues" evidence="3">
    <location>
        <begin position="9"/>
        <end position="19"/>
    </location>
</feature>
<evidence type="ECO:0000256" key="1">
    <source>
        <dbReference type="ARBA" id="ARBA00004618"/>
    </source>
</evidence>
<comment type="subcellular location">
    <subcellularLocation>
        <location evidence="1">Archaeal flagellum</location>
    </subcellularLocation>
</comment>
<keyword evidence="2" id="KW-0974">Archaeal flagellum</keyword>
<gene>
    <name evidence="5" type="ORF">SAMN05443636_0398</name>
</gene>
<dbReference type="STRING" id="43928.SAMN05443636_0398"/>
<name>A0A1M5K6Z3_9EURY</name>
<feature type="compositionally biased region" description="Basic and acidic residues" evidence="3">
    <location>
        <begin position="29"/>
        <end position="41"/>
    </location>
</feature>
<evidence type="ECO:0000259" key="4">
    <source>
        <dbReference type="Pfam" id="PF04659"/>
    </source>
</evidence>
<reference evidence="5 6" key="1">
    <citation type="submission" date="2016-11" db="EMBL/GenBank/DDBJ databases">
        <authorList>
            <person name="Jaros S."/>
            <person name="Januszkiewicz K."/>
            <person name="Wedrychowicz H."/>
        </authorList>
    </citation>
    <scope>NUCLEOTIDE SEQUENCE [LARGE SCALE GENOMIC DNA]</scope>
    <source>
        <strain evidence="5 6">DSM 9297</strain>
    </source>
</reference>
<dbReference type="InterPro" id="IPR052494">
    <property type="entry name" value="Flagella_assembly_related"/>
</dbReference>
<dbReference type="EMBL" id="FQWV01000001">
    <property type="protein sequence ID" value="SHG48578.1"/>
    <property type="molecule type" value="Genomic_DNA"/>
</dbReference>
<dbReference type="GO" id="GO:0097588">
    <property type="term" value="P:archaeal or bacterial-type flagellum-dependent cell motility"/>
    <property type="evidence" value="ECO:0007669"/>
    <property type="project" value="InterPro"/>
</dbReference>
<keyword evidence="6" id="KW-1185">Reference proteome</keyword>
<accession>A0A1M5K6Z3</accession>
<dbReference type="GO" id="GO:0097589">
    <property type="term" value="C:archaeal-type flagellum"/>
    <property type="evidence" value="ECO:0007669"/>
    <property type="project" value="UniProtKB-SubCell"/>
</dbReference>